<evidence type="ECO:0000256" key="1">
    <source>
        <dbReference type="SAM" id="MobiDB-lite"/>
    </source>
</evidence>
<gene>
    <name evidence="2" type="ORF">S01H1_67194</name>
</gene>
<name>X0XJ20_9ZZZZ</name>
<evidence type="ECO:0000313" key="2">
    <source>
        <dbReference type="EMBL" id="GAG36653.1"/>
    </source>
</evidence>
<dbReference type="EMBL" id="BARS01044483">
    <property type="protein sequence ID" value="GAG36653.1"/>
    <property type="molecule type" value="Genomic_DNA"/>
</dbReference>
<feature type="region of interest" description="Disordered" evidence="1">
    <location>
        <begin position="65"/>
        <end position="95"/>
    </location>
</feature>
<organism evidence="2">
    <name type="scientific">marine sediment metagenome</name>
    <dbReference type="NCBI Taxonomy" id="412755"/>
    <lineage>
        <taxon>unclassified sequences</taxon>
        <taxon>metagenomes</taxon>
        <taxon>ecological metagenomes</taxon>
    </lineage>
</organism>
<reference evidence="2" key="1">
    <citation type="journal article" date="2014" name="Front. Microbiol.">
        <title>High frequency of phylogenetically diverse reductive dehalogenase-homologous genes in deep subseafloor sedimentary metagenomes.</title>
        <authorList>
            <person name="Kawai M."/>
            <person name="Futagami T."/>
            <person name="Toyoda A."/>
            <person name="Takaki Y."/>
            <person name="Nishi S."/>
            <person name="Hori S."/>
            <person name="Arai W."/>
            <person name="Tsubouchi T."/>
            <person name="Morono Y."/>
            <person name="Uchiyama I."/>
            <person name="Ito T."/>
            <person name="Fujiyama A."/>
            <person name="Inagaki F."/>
            <person name="Takami H."/>
        </authorList>
    </citation>
    <scope>NUCLEOTIDE SEQUENCE</scope>
    <source>
        <strain evidence="2">Expedition CK06-06</strain>
    </source>
</reference>
<comment type="caution">
    <text evidence="2">The sequence shown here is derived from an EMBL/GenBank/DDBJ whole genome shotgun (WGS) entry which is preliminary data.</text>
</comment>
<accession>X0XJ20</accession>
<dbReference type="AlphaFoldDB" id="X0XJ20"/>
<protein>
    <submittedName>
        <fullName evidence="2">Uncharacterized protein</fullName>
    </submittedName>
</protein>
<sequence>MIRIYIKKGFVVLLKYMQSEDNRIDPQLRKAYKEIVEAIEVLCGLISKYLNLKVEPRLLNPTYKSRRQKKCEKREKVEQKKEQKKQEKQIKKEKK</sequence>
<proteinExistence type="predicted"/>
<feature type="compositionally biased region" description="Basic and acidic residues" evidence="1">
    <location>
        <begin position="72"/>
        <end position="95"/>
    </location>
</feature>